<proteinExistence type="predicted"/>
<dbReference type="EMBL" id="VZRA01000002">
    <property type="protein sequence ID" value="KAB0670135.1"/>
    <property type="molecule type" value="Genomic_DNA"/>
</dbReference>
<dbReference type="PROSITE" id="PS50801">
    <property type="entry name" value="STAS"/>
    <property type="match status" value="1"/>
</dbReference>
<accession>A0ABQ6TP00</accession>
<dbReference type="SUPFAM" id="SSF52091">
    <property type="entry name" value="SpoIIaa-like"/>
    <property type="match status" value="1"/>
</dbReference>
<comment type="caution">
    <text evidence="2">The sequence shown here is derived from an EMBL/GenBank/DDBJ whole genome shotgun (WGS) entry which is preliminary data.</text>
</comment>
<dbReference type="Proteomes" id="UP000798046">
    <property type="component" value="Unassembled WGS sequence"/>
</dbReference>
<evidence type="ECO:0000313" key="3">
    <source>
        <dbReference type="Proteomes" id="UP000798046"/>
    </source>
</evidence>
<dbReference type="Gene3D" id="3.30.750.24">
    <property type="entry name" value="STAS domain"/>
    <property type="match status" value="1"/>
</dbReference>
<feature type="domain" description="STAS" evidence="1">
    <location>
        <begin position="17"/>
        <end position="104"/>
    </location>
</feature>
<reference evidence="2 3" key="1">
    <citation type="journal article" date="2020" name="Microorganisms">
        <title>Description of Three Novel Members in the Family Geobacteraceae, Oryzomonas japonicum gen. nov., sp. nov., Oryzomonas sagensis sp. nov., and Oryzomonas ruber sp. nov.</title>
        <authorList>
            <person name="Xu Z."/>
            <person name="Masuda Y."/>
            <person name="Hayakawa C."/>
            <person name="Ushijima N."/>
            <person name="Kawano K."/>
            <person name="Shiratori Y."/>
            <person name="Senoo K."/>
            <person name="Itoh H."/>
        </authorList>
    </citation>
    <scope>NUCLEOTIDE SEQUENCE [LARGE SCALE GENOMIC DNA]</scope>
    <source>
        <strain evidence="2 3">Red100</strain>
    </source>
</reference>
<evidence type="ECO:0000313" key="2">
    <source>
        <dbReference type="EMBL" id="KAB0670135.1"/>
    </source>
</evidence>
<sequence length="104" mass="11594">MENFKIEIKSGSINDTVHFHGNIDSHADSHFEELNRKISKKSVVFDFSGAGRINSMGIALLLRSIKSIKTEKQAEISIQGASQINTMLFKMTGIYLLAPEAKRL</sequence>
<evidence type="ECO:0000259" key="1">
    <source>
        <dbReference type="PROSITE" id="PS50801"/>
    </source>
</evidence>
<name>A0ABQ6TP00_9BACT</name>
<dbReference type="Pfam" id="PF01740">
    <property type="entry name" value="STAS"/>
    <property type="match status" value="1"/>
</dbReference>
<organism evidence="2 3">
    <name type="scientific">Oryzomonas sagensis</name>
    <dbReference type="NCBI Taxonomy" id="2603857"/>
    <lineage>
        <taxon>Bacteria</taxon>
        <taxon>Pseudomonadati</taxon>
        <taxon>Thermodesulfobacteriota</taxon>
        <taxon>Desulfuromonadia</taxon>
        <taxon>Geobacterales</taxon>
        <taxon>Geobacteraceae</taxon>
        <taxon>Oryzomonas</taxon>
    </lineage>
</organism>
<keyword evidence="3" id="KW-1185">Reference proteome</keyword>
<dbReference type="CDD" id="cd07043">
    <property type="entry name" value="STAS_anti-anti-sigma_factors"/>
    <property type="match status" value="1"/>
</dbReference>
<gene>
    <name evidence="2" type="ORF">F6V30_08205</name>
</gene>
<dbReference type="InterPro" id="IPR036513">
    <property type="entry name" value="STAS_dom_sf"/>
</dbReference>
<dbReference type="InterPro" id="IPR002645">
    <property type="entry name" value="STAS_dom"/>
</dbReference>
<protein>
    <submittedName>
        <fullName evidence="2">STAS domain-containing protein</fullName>
    </submittedName>
</protein>
<dbReference type="RefSeq" id="WP_151156508.1">
    <property type="nucleotide sequence ID" value="NZ_VZRA01000002.1"/>
</dbReference>